<protein>
    <recommendedName>
        <fullName evidence="4">Putative glucose-6-phosphate 1-epimerase</fullName>
        <ecNumber evidence="4">5.1.3.15</ecNumber>
    </recommendedName>
</protein>
<feature type="active site" evidence="5">
    <location>
        <position position="152"/>
    </location>
</feature>
<gene>
    <name evidence="6" type="ORF">AS25_08000</name>
</gene>
<dbReference type="PANTHER" id="PTHR11122">
    <property type="entry name" value="APOSPORY-ASSOCIATED PROTEIN C-RELATED"/>
    <property type="match status" value="1"/>
</dbReference>
<evidence type="ECO:0000313" key="7">
    <source>
        <dbReference type="Proteomes" id="UP000030664"/>
    </source>
</evidence>
<dbReference type="Proteomes" id="UP000030664">
    <property type="component" value="Unassembled WGS sequence"/>
</dbReference>
<dbReference type="GO" id="GO:0047938">
    <property type="term" value="F:glucose-6-phosphate 1-epimerase activity"/>
    <property type="evidence" value="ECO:0007669"/>
    <property type="project" value="UniProtKB-UniRule"/>
</dbReference>
<dbReference type="EMBL" id="JROM01000022">
    <property type="protein sequence ID" value="KHE74306.1"/>
    <property type="molecule type" value="Genomic_DNA"/>
</dbReference>
<evidence type="ECO:0000256" key="3">
    <source>
        <dbReference type="ARBA" id="ARBA00023235"/>
    </source>
</evidence>
<sequence>MTRLPEPLSLSCADGSGSVLSYGAHVVSWAPEDHEPVLWVSSRSYNETGRAVRGGVPICFPWFGPGRTGDMDPAHGFARITEWQLAEQGEDTEGHAYAEFTLTPADVAEHLRETFPHEFEARFRVTVGARLRMALTVTNTGTGTFDFEEALHSYLHVGDSRRVSVTGLDGVSYYDKVAKEQRRQSGELTITGETDAVFAHRGEVRVSDPELGRTLVITKEGSDSTVVWNPWADKSVAMADFADDEWQQMLCVEAGNVMGSPVRLEAGESHTLVQSIEVQDLTAQEPAAQDA</sequence>
<dbReference type="GO" id="GO:0005975">
    <property type="term" value="P:carbohydrate metabolic process"/>
    <property type="evidence" value="ECO:0007669"/>
    <property type="project" value="InterPro"/>
</dbReference>
<dbReference type="CDD" id="cd09020">
    <property type="entry name" value="D-hex-6-P-epi_like"/>
    <property type="match status" value="1"/>
</dbReference>
<evidence type="ECO:0000256" key="1">
    <source>
        <dbReference type="ARBA" id="ARBA00001096"/>
    </source>
</evidence>
<dbReference type="Gene3D" id="2.70.98.10">
    <property type="match status" value="1"/>
</dbReference>
<evidence type="ECO:0000256" key="2">
    <source>
        <dbReference type="ARBA" id="ARBA00005866"/>
    </source>
</evidence>
<dbReference type="Pfam" id="PF01263">
    <property type="entry name" value="Aldose_epim"/>
    <property type="match status" value="1"/>
</dbReference>
<dbReference type="AlphaFoldDB" id="A0A0B0D8K3"/>
<dbReference type="InterPro" id="IPR014718">
    <property type="entry name" value="GH-type_carb-bd"/>
</dbReference>
<comment type="similarity">
    <text evidence="2 4">Belongs to the glucose-6-phosphate 1-epimerase family.</text>
</comment>
<organism evidence="6 7">
    <name type="scientific">Kocuria marina</name>
    <dbReference type="NCBI Taxonomy" id="223184"/>
    <lineage>
        <taxon>Bacteria</taxon>
        <taxon>Bacillati</taxon>
        <taxon>Actinomycetota</taxon>
        <taxon>Actinomycetes</taxon>
        <taxon>Micrococcales</taxon>
        <taxon>Micrococcaceae</taxon>
        <taxon>Kocuria</taxon>
    </lineage>
</organism>
<dbReference type="SUPFAM" id="SSF74650">
    <property type="entry name" value="Galactose mutarotase-like"/>
    <property type="match status" value="1"/>
</dbReference>
<dbReference type="InterPro" id="IPR008183">
    <property type="entry name" value="Aldose_1/G6P_1-epimerase"/>
</dbReference>
<comment type="catalytic activity">
    <reaction evidence="1">
        <text>alpha-D-glucose 6-phosphate = beta-D-glucose 6-phosphate</text>
        <dbReference type="Rhea" id="RHEA:16249"/>
        <dbReference type="ChEBI" id="CHEBI:58225"/>
        <dbReference type="ChEBI" id="CHEBI:58247"/>
        <dbReference type="EC" id="5.1.3.15"/>
    </reaction>
</comment>
<accession>A0A0B0D8K3</accession>
<comment type="caution">
    <text evidence="6">The sequence shown here is derived from an EMBL/GenBank/DDBJ whole genome shotgun (WGS) entry which is preliminary data.</text>
</comment>
<evidence type="ECO:0000256" key="4">
    <source>
        <dbReference type="PIRNR" id="PIRNR016020"/>
    </source>
</evidence>
<name>A0A0B0D8K3_9MICC</name>
<proteinExistence type="inferred from homology"/>
<keyword evidence="3 4" id="KW-0413">Isomerase</keyword>
<dbReference type="STRING" id="223184.AS25_08000"/>
<dbReference type="eggNOG" id="COG0676">
    <property type="taxonomic scope" value="Bacteria"/>
</dbReference>
<dbReference type="RefSeq" id="WP_035964102.1">
    <property type="nucleotide sequence ID" value="NZ_JROM01000022.1"/>
</dbReference>
<dbReference type="GO" id="GO:0030246">
    <property type="term" value="F:carbohydrate binding"/>
    <property type="evidence" value="ECO:0007669"/>
    <property type="project" value="UniProtKB-UniRule"/>
</dbReference>
<dbReference type="PIRSF" id="PIRSF016020">
    <property type="entry name" value="PHexose_mutarotase"/>
    <property type="match status" value="1"/>
</dbReference>
<dbReference type="PANTHER" id="PTHR11122:SF13">
    <property type="entry name" value="GLUCOSE-6-PHOSPHATE 1-EPIMERASE"/>
    <property type="match status" value="1"/>
</dbReference>
<feature type="active site" evidence="5">
    <location>
        <position position="253"/>
    </location>
</feature>
<reference evidence="6 7" key="1">
    <citation type="submission" date="2014-09" db="EMBL/GenBank/DDBJ databases">
        <title>High-quality draft genome sequence of Kocuria marina SO9-6, an actinobacterium isolated from a copper mine.</title>
        <authorList>
            <person name="Castro D.B."/>
            <person name="Pereira L.B."/>
            <person name="Silva M.V."/>
            <person name="Silva B.P."/>
            <person name="Zanardi B.R."/>
            <person name="Carlos C."/>
            <person name="Belgini D.R."/>
            <person name="Limache E.G."/>
            <person name="Lacerda G.V."/>
            <person name="Nery M.B."/>
            <person name="Gomes M.B."/>
            <person name="Souza S."/>
            <person name="Silva T.M."/>
            <person name="Rodrigues V.D."/>
            <person name="Paulino L.C."/>
            <person name="Vicentini R."/>
            <person name="Ferraz L.F."/>
            <person name="Ottoboni L.M."/>
        </authorList>
    </citation>
    <scope>NUCLEOTIDE SEQUENCE [LARGE SCALE GENOMIC DNA]</scope>
    <source>
        <strain evidence="6 7">SO9-6</strain>
    </source>
</reference>
<dbReference type="EC" id="5.1.3.15" evidence="4"/>
<dbReference type="InterPro" id="IPR011013">
    <property type="entry name" value="Gal_mutarotase_sf_dom"/>
</dbReference>
<evidence type="ECO:0000256" key="5">
    <source>
        <dbReference type="PIRSR" id="PIRSR016020-1"/>
    </source>
</evidence>
<dbReference type="InterPro" id="IPR025532">
    <property type="entry name" value="G6P_1-epimerase"/>
</dbReference>
<evidence type="ECO:0000313" key="6">
    <source>
        <dbReference type="EMBL" id="KHE74306.1"/>
    </source>
</evidence>